<evidence type="ECO:0000256" key="2">
    <source>
        <dbReference type="SAM" id="SignalP"/>
    </source>
</evidence>
<feature type="region of interest" description="Disordered" evidence="1">
    <location>
        <begin position="29"/>
        <end position="55"/>
    </location>
</feature>
<feature type="compositionally biased region" description="Polar residues" evidence="1">
    <location>
        <begin position="37"/>
        <end position="46"/>
    </location>
</feature>
<protein>
    <recommendedName>
        <fullName evidence="5">Secreted protein</fullName>
    </recommendedName>
</protein>
<gene>
    <name evidence="3" type="ORF">QP029_14040</name>
</gene>
<evidence type="ECO:0000313" key="4">
    <source>
        <dbReference type="Proteomes" id="UP001238805"/>
    </source>
</evidence>
<name>A0ABY8VRT7_9CORY</name>
<dbReference type="Proteomes" id="UP001238805">
    <property type="component" value="Chromosome"/>
</dbReference>
<evidence type="ECO:0000256" key="1">
    <source>
        <dbReference type="SAM" id="MobiDB-lite"/>
    </source>
</evidence>
<proteinExistence type="predicted"/>
<reference evidence="3 4" key="1">
    <citation type="submission" date="2023-05" db="EMBL/GenBank/DDBJ databases">
        <title>Corynebacterium suedekumii sp. nov. and Corynebacterium breve sp. nov. isolated from raw cow's milk.</title>
        <authorList>
            <person name="Baer M.K."/>
            <person name="Mehl L."/>
            <person name="Hellmuth R."/>
            <person name="Marke G."/>
            <person name="Lipski A."/>
        </authorList>
    </citation>
    <scope>NUCLEOTIDE SEQUENCE [LARGE SCALE GENOMIC DNA]</scope>
    <source>
        <strain evidence="3 4">LM112</strain>
    </source>
</reference>
<evidence type="ECO:0008006" key="5">
    <source>
        <dbReference type="Google" id="ProtNLM"/>
    </source>
</evidence>
<accession>A0ABY8VRT7</accession>
<keyword evidence="2" id="KW-0732">Signal</keyword>
<feature type="signal peptide" evidence="2">
    <location>
        <begin position="1"/>
        <end position="25"/>
    </location>
</feature>
<dbReference type="PROSITE" id="PS51257">
    <property type="entry name" value="PROKAR_LIPOPROTEIN"/>
    <property type="match status" value="1"/>
</dbReference>
<dbReference type="EMBL" id="CP126970">
    <property type="protein sequence ID" value="WIM70265.1"/>
    <property type="molecule type" value="Genomic_DNA"/>
</dbReference>
<dbReference type="RefSeq" id="WP_284874855.1">
    <property type="nucleotide sequence ID" value="NZ_CP126970.1"/>
</dbReference>
<sequence length="179" mass="18256">MTISRPALGAVGIVAASALLLTACGGDGDGTAPTPTESLEVTTSETPVVEPQDSEPVEAESLRGATVDPGLNVEMTYQGVASGTYGGSVVTVKVRNLNDEPLPADAIGQAVLRYNSGGGSMTDAEPVSPDNTDVVVGLDLPLGSQATVNLQYPFAVSPGNLWDAELKVGNVVWDGNLNF</sequence>
<keyword evidence="4" id="KW-1185">Reference proteome</keyword>
<feature type="chain" id="PRO_5045229942" description="Secreted protein" evidence="2">
    <location>
        <begin position="26"/>
        <end position="179"/>
    </location>
</feature>
<evidence type="ECO:0000313" key="3">
    <source>
        <dbReference type="EMBL" id="WIM70265.1"/>
    </source>
</evidence>
<organism evidence="3 4">
    <name type="scientific">Corynebacterium suedekumii</name>
    <dbReference type="NCBI Taxonomy" id="3049801"/>
    <lineage>
        <taxon>Bacteria</taxon>
        <taxon>Bacillati</taxon>
        <taxon>Actinomycetota</taxon>
        <taxon>Actinomycetes</taxon>
        <taxon>Mycobacteriales</taxon>
        <taxon>Corynebacteriaceae</taxon>
        <taxon>Corynebacterium</taxon>
    </lineage>
</organism>